<evidence type="ECO:0008006" key="4">
    <source>
        <dbReference type="Google" id="ProtNLM"/>
    </source>
</evidence>
<dbReference type="EMBL" id="KE346367">
    <property type="protein sequence ID" value="KJE94691.1"/>
    <property type="molecule type" value="Genomic_DNA"/>
</dbReference>
<dbReference type="Proteomes" id="UP000008743">
    <property type="component" value="Unassembled WGS sequence"/>
</dbReference>
<dbReference type="AlphaFoldDB" id="A0A0D2UHW3"/>
<feature type="signal peptide" evidence="1">
    <location>
        <begin position="1"/>
        <end position="18"/>
    </location>
</feature>
<reference evidence="3" key="1">
    <citation type="submission" date="2011-02" db="EMBL/GenBank/DDBJ databases">
        <title>The Genome Sequence of Capsaspora owczarzaki ATCC 30864.</title>
        <authorList>
            <person name="Russ C."/>
            <person name="Cuomo C."/>
            <person name="Burger G."/>
            <person name="Gray M.W."/>
            <person name="Holland P.W.H."/>
            <person name="King N."/>
            <person name="Lang F.B.F."/>
            <person name="Roger A.J."/>
            <person name="Ruiz-Trillo I."/>
            <person name="Young S.K."/>
            <person name="Zeng Q."/>
            <person name="Gargeya S."/>
            <person name="Alvarado L."/>
            <person name="Berlin A."/>
            <person name="Chapman S.B."/>
            <person name="Chen Z."/>
            <person name="Freedman E."/>
            <person name="Gellesch M."/>
            <person name="Goldberg J."/>
            <person name="Griggs A."/>
            <person name="Gujja S."/>
            <person name="Heilman E."/>
            <person name="Heiman D."/>
            <person name="Howarth C."/>
            <person name="Mehta T."/>
            <person name="Neiman D."/>
            <person name="Pearson M."/>
            <person name="Roberts A."/>
            <person name="Saif S."/>
            <person name="Shea T."/>
            <person name="Shenoy N."/>
            <person name="Sisk P."/>
            <person name="Stolte C."/>
            <person name="Sykes S."/>
            <person name="White J."/>
            <person name="Yandava C."/>
            <person name="Haas B."/>
            <person name="Nusbaum C."/>
            <person name="Birren B."/>
        </authorList>
    </citation>
    <scope>NUCLEOTIDE SEQUENCE</scope>
    <source>
        <strain evidence="3">ATCC 30864</strain>
    </source>
</reference>
<dbReference type="InParanoid" id="A0A0D2UHW3"/>
<feature type="chain" id="PRO_5002252823" description="Secreted protein" evidence="1">
    <location>
        <begin position="19"/>
        <end position="73"/>
    </location>
</feature>
<evidence type="ECO:0000256" key="1">
    <source>
        <dbReference type="SAM" id="SignalP"/>
    </source>
</evidence>
<accession>A0A0D2UHW3</accession>
<evidence type="ECO:0000313" key="3">
    <source>
        <dbReference type="Proteomes" id="UP000008743"/>
    </source>
</evidence>
<sequence length="73" mass="7951">MPAPRHCLLPACPANALALLTIRLPLTTYHGVLNCDRLLWVARSRFCVVFTVGFDDATCNDAVLGAVTVARRL</sequence>
<organism evidence="2 3">
    <name type="scientific">Capsaspora owczarzaki (strain ATCC 30864)</name>
    <dbReference type="NCBI Taxonomy" id="595528"/>
    <lineage>
        <taxon>Eukaryota</taxon>
        <taxon>Filasterea</taxon>
        <taxon>Capsaspora</taxon>
    </lineage>
</organism>
<protein>
    <recommendedName>
        <fullName evidence="4">Secreted protein</fullName>
    </recommendedName>
</protein>
<keyword evidence="3" id="KW-1185">Reference proteome</keyword>
<proteinExistence type="predicted"/>
<keyword evidence="1" id="KW-0732">Signal</keyword>
<name>A0A0D2UHW3_CAPO3</name>
<gene>
    <name evidence="2" type="ORF">CAOG_009839</name>
</gene>
<evidence type="ECO:0000313" key="2">
    <source>
        <dbReference type="EMBL" id="KJE94691.1"/>
    </source>
</evidence>